<feature type="compositionally biased region" description="Low complexity" evidence="2">
    <location>
        <begin position="967"/>
        <end position="982"/>
    </location>
</feature>
<feature type="compositionally biased region" description="Low complexity" evidence="2">
    <location>
        <begin position="1397"/>
        <end position="1406"/>
    </location>
</feature>
<keyword evidence="3" id="KW-0812">Transmembrane</keyword>
<sequence>MTAFFSGPDPSSSRAPAPNARDGQIRTAAAVPEGLPTPPQAAPSSRKGPPARAWAQRRLAATLGALLLCLYVLCGLPGRGQAGPVPAMPSAPHMGLLPYLDAFLDPTGSMDVDEAAAPANAAAFKPLSLPALPRTTGVLWLRFTLAPLPQGLRPAALLLDLGPAVPAGPILYAPHTDPLTEATEWRETTPSQRNVLLLPEAAAQPLTCYLRLDGLPGPWFAPTLRTPQDAASNWDSLAGTAAVLALGVVLLLCLLRGLSEKGQWRGWTALYVGVALLQAVLGMPAYGEGRITPAEAAAVLAPGLALMLLPHVGRHLLRTRGRSRALDAQFLLLSLPGAALALLPLLPGFGWLVRYLALWPACTVLFAPTALAGALMGLGGARRFLLGCLLPPLFVAASLLGLDQGYAAGLLAAAPLWGTALSALLIAGTGQPKDMAATPKNAAAPDPLLALAEDPARPEAATSGSAAHTDVITLDQPLDDPNLRLLPSLDPLPTDGLPDLSGLPDGQDWTPPAKAASRAAAPAPAAFADRDALRPPLEKILREGAALLGCALPPAVRQHAENLRSAADDLARALDNPGALSPASAGPPARAAFNLQHLVREAHDAVAVTAENAGIGLAWYLPPLLGHVYEGPGQALRQVLGDLLESAVRATARGAVHLTVRRVPESADPGHLLFTVTDTGAGLPPRQRSGQALLQAWELAGACNGYLTVDSGPQGASIAFTLRLKPLEGEEEAETAPQAAPAAAPTVAVAGADAEERETLIRLCREAGCRCAAAPDPEAALNNNAASPAVLLTVFHPQHGPAQADMLGRFEADAQRAGLGAFKALAVTRNQRHWDDLAETGYTHALLTPLDAAAFAATLREVLDEAGIRPDSPLPPVDAEAPQKNAPLPDLFGPSTATTADTAATAPTPQPEPAPQENGPTALALPDPEPEAPTPSATAARPQADDVPGPDDLASVSPHVPADVPTDAFADIPAGAAGAAADAEARPERADQPSAAGTSAVSAAPVPAADATDMAGTPPSEAQDTPAPQDAAPPAPEPAEPEENPPLPDLFGPDPFGPAAASAPKPEPAAAAFQDMVLGPRPATDAAAPETSVPPAATADVAPEAVAPEAVAPDAAEPAAHQPPAAAEHDAFLASAGLGGPQWEEPSVSAATAGALLAQRPGEAVLTPVGAAEAEAAAPQTSEQTSEQTPEQPPEQTFAPSAAQTPPQPPAAEASAAPAADAAPQAALQATESEVPQAAAPAPPTPASPLPPQAASAAPPAAAAMPGSAAPTGSASWADRALADEWVGEPMPLGTPVNTARPQASAQPAAAAAQPAAPAAPPASTPGQDHRRYVSPSISTAGEWVGEPMPIPKKPGGAAPSTQPPAPAAPRPKPAATQPLSQPGRAAAAEERPPRTPLTLTGRPEPQSVFAPPREMPRTAAGRLILKLLGGLGDGHEAARAEPEAAPQAAPAGSPGRAAKDASIVNFIAGAAPDDQAHSAEAAPTPAAATPPTGAAPEAAPQAAQPAPPTAAPFLVPPQQADAALLRLVERLDAAMEDAQEGYHNRRCRVVGEAAARIAAESDSFGFRVLARMARCVERAARANDINALHDLLPELAVAVERNRIALNPRRQG</sequence>
<dbReference type="PROSITE" id="PS50109">
    <property type="entry name" value="HIS_KIN"/>
    <property type="match status" value="1"/>
</dbReference>
<feature type="compositionally biased region" description="Low complexity" evidence="2">
    <location>
        <begin position="1253"/>
        <end position="1276"/>
    </location>
</feature>
<keyword evidence="1" id="KW-0597">Phosphoprotein</keyword>
<feature type="region of interest" description="Disordered" evidence="2">
    <location>
        <begin position="487"/>
        <end position="522"/>
    </location>
</feature>
<feature type="compositionally biased region" description="Low complexity" evidence="2">
    <location>
        <begin position="1480"/>
        <end position="1505"/>
    </location>
</feature>
<feature type="region of interest" description="Disordered" evidence="2">
    <location>
        <begin position="1475"/>
        <end position="1515"/>
    </location>
</feature>
<keyword evidence="3" id="KW-0472">Membrane</keyword>
<dbReference type="InterPro" id="IPR036890">
    <property type="entry name" value="HATPase_C_sf"/>
</dbReference>
<feature type="compositionally biased region" description="Polar residues" evidence="2">
    <location>
        <begin position="1179"/>
        <end position="1190"/>
    </location>
</feature>
<evidence type="ECO:0000256" key="3">
    <source>
        <dbReference type="SAM" id="Phobius"/>
    </source>
</evidence>
<reference evidence="6" key="1">
    <citation type="submission" date="2016-10" db="EMBL/GenBank/DDBJ databases">
        <authorList>
            <person name="Varghese N."/>
            <person name="Submissions S."/>
        </authorList>
    </citation>
    <scope>NUCLEOTIDE SEQUENCE [LARGE SCALE GENOMIC DNA]</scope>
    <source>
        <strain evidence="6">KHC7</strain>
    </source>
</reference>
<proteinExistence type="predicted"/>
<feature type="compositionally biased region" description="Low complexity" evidence="2">
    <location>
        <begin position="894"/>
        <end position="907"/>
    </location>
</feature>
<gene>
    <name evidence="5" type="ORF">SAMN05192586_10891</name>
</gene>
<dbReference type="STRING" id="571438.SAMN05192586_10891"/>
<feature type="region of interest" description="Disordered" evidence="2">
    <location>
        <begin position="1166"/>
        <end position="1418"/>
    </location>
</feature>
<dbReference type="EMBL" id="FNBX01000008">
    <property type="protein sequence ID" value="SDF59646.1"/>
    <property type="molecule type" value="Genomic_DNA"/>
</dbReference>
<keyword evidence="6" id="KW-1185">Reference proteome</keyword>
<name>A0A1G7MD98_9BACT</name>
<feature type="compositionally biased region" description="Pro residues" evidence="2">
    <location>
        <begin position="1031"/>
        <end position="1048"/>
    </location>
</feature>
<dbReference type="InterPro" id="IPR003594">
    <property type="entry name" value="HATPase_dom"/>
</dbReference>
<feature type="transmembrane region" description="Helical" evidence="3">
    <location>
        <begin position="384"/>
        <end position="402"/>
    </location>
</feature>
<dbReference type="RefSeq" id="WP_092153543.1">
    <property type="nucleotide sequence ID" value="NZ_FNBX01000008.1"/>
</dbReference>
<evidence type="ECO:0000313" key="5">
    <source>
        <dbReference type="EMBL" id="SDF59646.1"/>
    </source>
</evidence>
<feature type="compositionally biased region" description="Low complexity" evidence="2">
    <location>
        <begin position="1093"/>
        <end position="1126"/>
    </location>
</feature>
<evidence type="ECO:0000256" key="2">
    <source>
        <dbReference type="SAM" id="MobiDB-lite"/>
    </source>
</evidence>
<organism evidence="5 6">
    <name type="scientific">Desulfovibrio legallii</name>
    <dbReference type="NCBI Taxonomy" id="571438"/>
    <lineage>
        <taxon>Bacteria</taxon>
        <taxon>Pseudomonadati</taxon>
        <taxon>Thermodesulfobacteriota</taxon>
        <taxon>Desulfovibrionia</taxon>
        <taxon>Desulfovibrionales</taxon>
        <taxon>Desulfovibrionaceae</taxon>
        <taxon>Desulfovibrio</taxon>
    </lineage>
</organism>
<feature type="compositionally biased region" description="Pro residues" evidence="2">
    <location>
        <begin position="1362"/>
        <end position="1373"/>
    </location>
</feature>
<dbReference type="InterPro" id="IPR005467">
    <property type="entry name" value="His_kinase_dom"/>
</dbReference>
<dbReference type="OrthoDB" id="5449321at2"/>
<feature type="transmembrane region" description="Helical" evidence="3">
    <location>
        <begin position="330"/>
        <end position="352"/>
    </location>
</feature>
<dbReference type="PANTHER" id="PTHR45339:SF5">
    <property type="entry name" value="HISTIDINE KINASE"/>
    <property type="match status" value="1"/>
</dbReference>
<keyword evidence="3" id="KW-1133">Transmembrane helix</keyword>
<dbReference type="Gene3D" id="3.30.565.10">
    <property type="entry name" value="Histidine kinase-like ATPase, C-terminal domain"/>
    <property type="match status" value="1"/>
</dbReference>
<feature type="domain" description="Histidine kinase" evidence="4">
    <location>
        <begin position="528"/>
        <end position="726"/>
    </location>
</feature>
<feature type="transmembrane region" description="Helical" evidence="3">
    <location>
        <begin position="291"/>
        <end position="309"/>
    </location>
</feature>
<feature type="compositionally biased region" description="Low complexity" evidence="2">
    <location>
        <begin position="1444"/>
        <end position="1457"/>
    </location>
</feature>
<dbReference type="Pfam" id="PF02518">
    <property type="entry name" value="HATPase_c"/>
    <property type="match status" value="1"/>
</dbReference>
<evidence type="ECO:0000256" key="1">
    <source>
        <dbReference type="ARBA" id="ARBA00022553"/>
    </source>
</evidence>
<evidence type="ECO:0000313" key="6">
    <source>
        <dbReference type="Proteomes" id="UP000199355"/>
    </source>
</evidence>
<dbReference type="PANTHER" id="PTHR45339">
    <property type="entry name" value="HYBRID SIGNAL TRANSDUCTION HISTIDINE KINASE J"/>
    <property type="match status" value="1"/>
</dbReference>
<feature type="compositionally biased region" description="Pro residues" evidence="2">
    <location>
        <begin position="1241"/>
        <end position="1252"/>
    </location>
</feature>
<feature type="region of interest" description="Disordered" evidence="2">
    <location>
        <begin position="867"/>
        <end position="1146"/>
    </location>
</feature>
<feature type="region of interest" description="Disordered" evidence="2">
    <location>
        <begin position="1435"/>
        <end position="1458"/>
    </location>
</feature>
<feature type="compositionally biased region" description="Low complexity" evidence="2">
    <location>
        <begin position="1199"/>
        <end position="1240"/>
    </location>
</feature>
<feature type="transmembrane region" description="Helical" evidence="3">
    <location>
        <begin position="237"/>
        <end position="255"/>
    </location>
</feature>
<feature type="compositionally biased region" description="Low complexity" evidence="2">
    <location>
        <begin position="1049"/>
        <end position="1072"/>
    </location>
</feature>
<dbReference type="SMART" id="SM00387">
    <property type="entry name" value="HATPase_c"/>
    <property type="match status" value="1"/>
</dbReference>
<accession>A0A1G7MD98</accession>
<feature type="compositionally biased region" description="Low complexity" evidence="2">
    <location>
        <begin position="995"/>
        <end position="1030"/>
    </location>
</feature>
<feature type="compositionally biased region" description="Low complexity" evidence="2">
    <location>
        <begin position="1302"/>
        <end position="1317"/>
    </location>
</feature>
<evidence type="ECO:0000259" key="4">
    <source>
        <dbReference type="PROSITE" id="PS50109"/>
    </source>
</evidence>
<dbReference type="SUPFAM" id="SSF55874">
    <property type="entry name" value="ATPase domain of HSP90 chaperone/DNA topoisomerase II/histidine kinase"/>
    <property type="match status" value="1"/>
</dbReference>
<feature type="transmembrane region" description="Helical" evidence="3">
    <location>
        <begin position="358"/>
        <end position="377"/>
    </location>
</feature>
<protein>
    <recommendedName>
        <fullName evidence="4">Histidine kinase domain-containing protein</fullName>
    </recommendedName>
</protein>
<feature type="region of interest" description="Disordered" evidence="2">
    <location>
        <begin position="1"/>
        <end position="53"/>
    </location>
</feature>
<dbReference type="Proteomes" id="UP000199355">
    <property type="component" value="Unassembled WGS sequence"/>
</dbReference>
<feature type="transmembrane region" description="Helical" evidence="3">
    <location>
        <begin position="267"/>
        <end position="285"/>
    </location>
</feature>